<sequence>MARLPAPGQCMEQAAALNTAEPSSDVPTHQPAGTSGTRCLAVRSPQPMQARRQWGVLSLQQQAARPPEPQENNEQQPPQPLPTNRAPLAEHSQNDSDFLDVSRSRGFQGAGPKRRSHRAAPLRNGRPGNAVAPSSVRPVEVAEPLDISPEPIREGDESNEPAREQPQWRRKQGLSMEPAGRADREANLVSTGLQLALNLAASPSDAQGSGAAGTEAAQPREDEGEEETGSRQHEAQDADSMNVSTGHPLAGMSFVPETCLPVLSLPPSDTVPDTPDARCMAVCLGDEESPCCSLEMQPGPSCISVLWLGVGKELHTQSVQRLSSPQQTTCLLVSGEDHMFAAGEGGSVQQWRVSDAADSFKELPALPAAKYGNIEFPNIAQLAPAGPDCILACSSTGSVALWNHARGELLIARQHSAYSVRDLHLLPPSVAASAAGRGLRAGLAAVRDSRLPPEQRGPWRLASVVMHYNQLAVGSSLLDQQAGPPFPNTSSVLHTICHEVTHVAMSGMLAAVALPGGAIHVIDAVQGTTLAVAPPCADCIQLTAISFLDGGALTALAGNAVWYYELQPGLRECCPLAVKTV</sequence>
<name>I0Z5K0_COCSC</name>
<dbReference type="InterPro" id="IPR015943">
    <property type="entry name" value="WD40/YVTN_repeat-like_dom_sf"/>
</dbReference>
<comment type="caution">
    <text evidence="2">The sequence shown here is derived from an EMBL/GenBank/DDBJ whole genome shotgun (WGS) entry which is preliminary data.</text>
</comment>
<organism evidence="2 3">
    <name type="scientific">Coccomyxa subellipsoidea (strain C-169)</name>
    <name type="common">Green microalga</name>
    <dbReference type="NCBI Taxonomy" id="574566"/>
    <lineage>
        <taxon>Eukaryota</taxon>
        <taxon>Viridiplantae</taxon>
        <taxon>Chlorophyta</taxon>
        <taxon>core chlorophytes</taxon>
        <taxon>Trebouxiophyceae</taxon>
        <taxon>Trebouxiophyceae incertae sedis</taxon>
        <taxon>Coccomyxaceae</taxon>
        <taxon>Coccomyxa</taxon>
        <taxon>Coccomyxa subellipsoidea</taxon>
    </lineage>
</organism>
<proteinExistence type="predicted"/>
<feature type="compositionally biased region" description="Basic and acidic residues" evidence="1">
    <location>
        <begin position="151"/>
        <end position="167"/>
    </location>
</feature>
<protein>
    <recommendedName>
        <fullName evidence="4">WD40 repeat-like protein</fullName>
    </recommendedName>
</protein>
<feature type="region of interest" description="Disordered" evidence="1">
    <location>
        <begin position="1"/>
        <end position="182"/>
    </location>
</feature>
<accession>I0Z5K0</accession>
<dbReference type="KEGG" id="csl:COCSUDRAFT_40146"/>
<dbReference type="AlphaFoldDB" id="I0Z5K0"/>
<gene>
    <name evidence="2" type="ORF">COCSUDRAFT_40146</name>
</gene>
<feature type="compositionally biased region" description="Polar residues" evidence="1">
    <location>
        <begin position="20"/>
        <end position="37"/>
    </location>
</feature>
<dbReference type="InterPro" id="IPR036322">
    <property type="entry name" value="WD40_repeat_dom_sf"/>
</dbReference>
<dbReference type="SUPFAM" id="SSF50978">
    <property type="entry name" value="WD40 repeat-like"/>
    <property type="match status" value="1"/>
</dbReference>
<dbReference type="Gene3D" id="2.130.10.10">
    <property type="entry name" value="YVTN repeat-like/Quinoprotein amine dehydrogenase"/>
    <property type="match status" value="1"/>
</dbReference>
<evidence type="ECO:0000256" key="1">
    <source>
        <dbReference type="SAM" id="MobiDB-lite"/>
    </source>
</evidence>
<reference evidence="2 3" key="1">
    <citation type="journal article" date="2012" name="Genome Biol.">
        <title>The genome of the polar eukaryotic microalga coccomyxa subellipsoidea reveals traits of cold adaptation.</title>
        <authorList>
            <person name="Blanc G."/>
            <person name="Agarkova I."/>
            <person name="Grimwood J."/>
            <person name="Kuo A."/>
            <person name="Brueggeman A."/>
            <person name="Dunigan D."/>
            <person name="Gurnon J."/>
            <person name="Ladunga I."/>
            <person name="Lindquist E."/>
            <person name="Lucas S."/>
            <person name="Pangilinan J."/>
            <person name="Proschold T."/>
            <person name="Salamov A."/>
            <person name="Schmutz J."/>
            <person name="Weeks D."/>
            <person name="Yamada T."/>
            <person name="Claverie J.M."/>
            <person name="Grigoriev I."/>
            <person name="Van Etten J."/>
            <person name="Lomsadze A."/>
            <person name="Borodovsky M."/>
        </authorList>
    </citation>
    <scope>NUCLEOTIDE SEQUENCE [LARGE SCALE GENOMIC DNA]</scope>
    <source>
        <strain evidence="2 3">C-169</strain>
    </source>
</reference>
<feature type="compositionally biased region" description="Low complexity" evidence="1">
    <location>
        <begin position="60"/>
        <end position="76"/>
    </location>
</feature>
<evidence type="ECO:0008006" key="4">
    <source>
        <dbReference type="Google" id="ProtNLM"/>
    </source>
</evidence>
<dbReference type="EMBL" id="AGSI01000003">
    <property type="protein sequence ID" value="EIE25919.1"/>
    <property type="molecule type" value="Genomic_DNA"/>
</dbReference>
<dbReference type="Proteomes" id="UP000007264">
    <property type="component" value="Unassembled WGS sequence"/>
</dbReference>
<dbReference type="GeneID" id="17043923"/>
<dbReference type="RefSeq" id="XP_005650463.1">
    <property type="nucleotide sequence ID" value="XM_005650406.1"/>
</dbReference>
<evidence type="ECO:0000313" key="2">
    <source>
        <dbReference type="EMBL" id="EIE25919.1"/>
    </source>
</evidence>
<keyword evidence="3" id="KW-1185">Reference proteome</keyword>
<feature type="region of interest" description="Disordered" evidence="1">
    <location>
        <begin position="202"/>
        <end position="249"/>
    </location>
</feature>
<dbReference type="OrthoDB" id="10514638at2759"/>
<evidence type="ECO:0000313" key="3">
    <source>
        <dbReference type="Proteomes" id="UP000007264"/>
    </source>
</evidence>